<reference evidence="1" key="1">
    <citation type="submission" date="2018-11" db="EMBL/GenBank/DDBJ databases">
        <authorList>
            <consortium name="Pathogen Informatics"/>
        </authorList>
    </citation>
    <scope>NUCLEOTIDE SEQUENCE</scope>
</reference>
<dbReference type="Proteomes" id="UP000784294">
    <property type="component" value="Unassembled WGS sequence"/>
</dbReference>
<name>A0A448X755_9PLAT</name>
<comment type="caution">
    <text evidence="1">The sequence shown here is derived from an EMBL/GenBank/DDBJ whole genome shotgun (WGS) entry which is preliminary data.</text>
</comment>
<protein>
    <submittedName>
        <fullName evidence="1">Uncharacterized protein</fullName>
    </submittedName>
</protein>
<organism evidence="1 2">
    <name type="scientific">Protopolystoma xenopodis</name>
    <dbReference type="NCBI Taxonomy" id="117903"/>
    <lineage>
        <taxon>Eukaryota</taxon>
        <taxon>Metazoa</taxon>
        <taxon>Spiralia</taxon>
        <taxon>Lophotrochozoa</taxon>
        <taxon>Platyhelminthes</taxon>
        <taxon>Monogenea</taxon>
        <taxon>Polyopisthocotylea</taxon>
        <taxon>Polystomatidea</taxon>
        <taxon>Polystomatidae</taxon>
        <taxon>Protopolystoma</taxon>
    </lineage>
</organism>
<keyword evidence="2" id="KW-1185">Reference proteome</keyword>
<gene>
    <name evidence="1" type="ORF">PXEA_LOCUS23291</name>
</gene>
<sequence length="71" mass="8060">MKVEGTGRLLLQMDVEVNVEHKNLQKTPRNPVNAEELMSSFEVVCEPRYAGRNSSIMIMTVCGRWVGDMSF</sequence>
<evidence type="ECO:0000313" key="2">
    <source>
        <dbReference type="Proteomes" id="UP000784294"/>
    </source>
</evidence>
<dbReference type="AlphaFoldDB" id="A0A448X755"/>
<accession>A0A448X755</accession>
<evidence type="ECO:0000313" key="1">
    <source>
        <dbReference type="EMBL" id="VEL29851.1"/>
    </source>
</evidence>
<dbReference type="EMBL" id="CAAALY010106808">
    <property type="protein sequence ID" value="VEL29851.1"/>
    <property type="molecule type" value="Genomic_DNA"/>
</dbReference>
<proteinExistence type="predicted"/>